<dbReference type="SUPFAM" id="SSF49785">
    <property type="entry name" value="Galactose-binding domain-like"/>
    <property type="match status" value="1"/>
</dbReference>
<dbReference type="RefSeq" id="WP_092008803.1">
    <property type="nucleotide sequence ID" value="NZ_FOYW01000001.1"/>
</dbReference>
<dbReference type="PANTHER" id="PTHR13194:SF19">
    <property type="entry name" value="NAD(P)-BINDING ROSSMANN-FOLD SUPERFAMILY PROTEIN"/>
    <property type="match status" value="1"/>
</dbReference>
<dbReference type="InterPro" id="IPR013857">
    <property type="entry name" value="NADH-UbQ_OxRdtase-assoc_prot30"/>
</dbReference>
<proteinExistence type="inferred from homology"/>
<dbReference type="AlphaFoldDB" id="A0A1I6GY94"/>
<dbReference type="GO" id="GO:0051082">
    <property type="term" value="F:unfolded protein binding"/>
    <property type="evidence" value="ECO:0007669"/>
    <property type="project" value="TreeGrafter"/>
</dbReference>
<evidence type="ECO:0000259" key="2">
    <source>
        <dbReference type="Pfam" id="PF08547"/>
    </source>
</evidence>
<dbReference type="OrthoDB" id="442188at2"/>
<feature type="domain" description="NADH:ubiquinone oxidoreductase intermediate-associated protein 30" evidence="2">
    <location>
        <begin position="13"/>
        <end position="165"/>
    </location>
</feature>
<dbReference type="Proteomes" id="UP000198644">
    <property type="component" value="Unassembled WGS sequence"/>
</dbReference>
<dbReference type="Gene3D" id="2.60.120.430">
    <property type="entry name" value="Galactose-binding lectin"/>
    <property type="match status" value="1"/>
</dbReference>
<comment type="similarity">
    <text evidence="1">Belongs to the CIA30 family.</text>
</comment>
<dbReference type="GO" id="GO:0010257">
    <property type="term" value="P:NADH dehydrogenase complex assembly"/>
    <property type="evidence" value="ECO:0007669"/>
    <property type="project" value="TreeGrafter"/>
</dbReference>
<evidence type="ECO:0000313" key="4">
    <source>
        <dbReference type="Proteomes" id="UP000198644"/>
    </source>
</evidence>
<accession>A0A1I6GY94</accession>
<name>A0A1I6GY94_9GAMM</name>
<protein>
    <submittedName>
        <fullName evidence="3">Complex I intermediate-associated protein 30 (CIA30)</fullName>
    </submittedName>
</protein>
<dbReference type="InterPro" id="IPR008979">
    <property type="entry name" value="Galactose-bd-like_sf"/>
</dbReference>
<keyword evidence="4" id="KW-1185">Reference proteome</keyword>
<dbReference type="STRING" id="650891.SAMN05216203_0600"/>
<reference evidence="3 4" key="1">
    <citation type="submission" date="2016-10" db="EMBL/GenBank/DDBJ databases">
        <authorList>
            <person name="de Groot N.N."/>
        </authorList>
    </citation>
    <scope>NUCLEOTIDE SEQUENCE [LARGE SCALE GENOMIC DNA]</scope>
    <source>
        <strain evidence="3 4">CGMCC 1.9167</strain>
    </source>
</reference>
<dbReference type="PANTHER" id="PTHR13194">
    <property type="entry name" value="COMPLEX I INTERMEDIATE-ASSOCIATED PROTEIN 30"/>
    <property type="match status" value="1"/>
</dbReference>
<evidence type="ECO:0000256" key="1">
    <source>
        <dbReference type="ARBA" id="ARBA00007884"/>
    </source>
</evidence>
<evidence type="ECO:0000313" key="3">
    <source>
        <dbReference type="EMBL" id="SFR47192.1"/>
    </source>
</evidence>
<organism evidence="3 4">
    <name type="scientific">Marinobacter daqiaonensis</name>
    <dbReference type="NCBI Taxonomy" id="650891"/>
    <lineage>
        <taxon>Bacteria</taxon>
        <taxon>Pseudomonadati</taxon>
        <taxon>Pseudomonadota</taxon>
        <taxon>Gammaproteobacteria</taxon>
        <taxon>Pseudomonadales</taxon>
        <taxon>Marinobacteraceae</taxon>
        <taxon>Marinobacter</taxon>
    </lineage>
</organism>
<dbReference type="InterPro" id="IPR039131">
    <property type="entry name" value="NDUFAF1"/>
</dbReference>
<gene>
    <name evidence="3" type="ORF">SAMN05216203_0600</name>
</gene>
<dbReference type="Pfam" id="PF08547">
    <property type="entry name" value="CIA30"/>
    <property type="match status" value="1"/>
</dbReference>
<dbReference type="EMBL" id="FOYW01000001">
    <property type="protein sequence ID" value="SFR47192.1"/>
    <property type="molecule type" value="Genomic_DNA"/>
</dbReference>
<sequence>MSQKSSTTRTLTDFTGPAAESAWRSINDTVMGGHSEGVPAIRDGILHFTGHLSLDNNAGFASVRGREQQYDLSDSESLQIRVNGDGRTYQIRLYTNARYQDSKISYAASFSTPENQWTTVRVPLNDLTPTFRGRELEGPAFDPSEVTEIGFLIADKRDGPFQLLVDWIKGQSHGGK</sequence>